<proteinExistence type="predicted"/>
<comment type="caution">
    <text evidence="2">The sequence shown here is derived from an EMBL/GenBank/DDBJ whole genome shotgun (WGS) entry which is preliminary data.</text>
</comment>
<protein>
    <recommendedName>
        <fullName evidence="4">DUF559 domain-containing protein</fullName>
    </recommendedName>
</protein>
<name>A0A916WJC6_9MICO</name>
<evidence type="ECO:0000313" key="2">
    <source>
        <dbReference type="EMBL" id="GGB05543.1"/>
    </source>
</evidence>
<dbReference type="InterPro" id="IPR011335">
    <property type="entry name" value="Restrct_endonuc-II-like"/>
</dbReference>
<reference evidence="2" key="2">
    <citation type="submission" date="2020-09" db="EMBL/GenBank/DDBJ databases">
        <authorList>
            <person name="Sun Q."/>
            <person name="Zhou Y."/>
        </authorList>
    </citation>
    <scope>NUCLEOTIDE SEQUENCE</scope>
    <source>
        <strain evidence="2">CGMCC 1.12813</strain>
    </source>
</reference>
<reference evidence="2" key="1">
    <citation type="journal article" date="2014" name="Int. J. Syst. Evol. Microbiol.">
        <title>Complete genome sequence of Corynebacterium casei LMG S-19264T (=DSM 44701T), isolated from a smear-ripened cheese.</title>
        <authorList>
            <consortium name="US DOE Joint Genome Institute (JGI-PGF)"/>
            <person name="Walter F."/>
            <person name="Albersmeier A."/>
            <person name="Kalinowski J."/>
            <person name="Ruckert C."/>
        </authorList>
    </citation>
    <scope>NUCLEOTIDE SEQUENCE</scope>
    <source>
        <strain evidence="2">CGMCC 1.12813</strain>
    </source>
</reference>
<dbReference type="SUPFAM" id="SSF52980">
    <property type="entry name" value="Restriction endonuclease-like"/>
    <property type="match status" value="1"/>
</dbReference>
<organism evidence="2 3">
    <name type="scientific">Conyzicola nivalis</name>
    <dbReference type="NCBI Taxonomy" id="1477021"/>
    <lineage>
        <taxon>Bacteria</taxon>
        <taxon>Bacillati</taxon>
        <taxon>Actinomycetota</taxon>
        <taxon>Actinomycetes</taxon>
        <taxon>Micrococcales</taxon>
        <taxon>Microbacteriaceae</taxon>
        <taxon>Conyzicola</taxon>
    </lineage>
</organism>
<gene>
    <name evidence="2" type="ORF">GCM10010979_20260</name>
</gene>
<dbReference type="AlphaFoldDB" id="A0A916WJC6"/>
<keyword evidence="3" id="KW-1185">Reference proteome</keyword>
<dbReference type="EMBL" id="BMGB01000001">
    <property type="protein sequence ID" value="GGB05543.1"/>
    <property type="molecule type" value="Genomic_DNA"/>
</dbReference>
<dbReference type="Proteomes" id="UP000606922">
    <property type="component" value="Unassembled WGS sequence"/>
</dbReference>
<evidence type="ECO:0000313" key="3">
    <source>
        <dbReference type="Proteomes" id="UP000606922"/>
    </source>
</evidence>
<feature type="region of interest" description="Disordered" evidence="1">
    <location>
        <begin position="40"/>
        <end position="59"/>
    </location>
</feature>
<accession>A0A916WJC6</accession>
<evidence type="ECO:0008006" key="4">
    <source>
        <dbReference type="Google" id="ProtNLM"/>
    </source>
</evidence>
<dbReference type="Gene3D" id="3.40.960.10">
    <property type="entry name" value="VSR Endonuclease"/>
    <property type="match status" value="1"/>
</dbReference>
<sequence>MLQVRLPEVAYFYGNTAAQIMHIPLPWKLEQDRELHVAAPSPRTAPTGKGIRGHSVRTDDGDVQRWGPLRVASPDRTWCDLAAALTLSQLVAAGDYVIHWRMPLSTPAGLAEAVRRHGSRAGRSRLADALPLLNDRSESPKESQLRVIFVQAGLPGLAVNLPITTTDGYRYRADLAFPERKTIVEYQSRFHDPAANFRADMTRISRLEADGWVVIQVNGDDLNDPEELVRRVIRVLASRPFFE</sequence>
<evidence type="ECO:0000256" key="1">
    <source>
        <dbReference type="SAM" id="MobiDB-lite"/>
    </source>
</evidence>